<feature type="transmembrane region" description="Helical" evidence="8">
    <location>
        <begin position="29"/>
        <end position="47"/>
    </location>
</feature>
<dbReference type="PANTHER" id="PTHR21716">
    <property type="entry name" value="TRANSMEMBRANE PROTEIN"/>
    <property type="match status" value="1"/>
</dbReference>
<evidence type="ECO:0000256" key="4">
    <source>
        <dbReference type="ARBA" id="ARBA00022475"/>
    </source>
</evidence>
<keyword evidence="10" id="KW-1185">Reference proteome</keyword>
<dbReference type="Pfam" id="PF01594">
    <property type="entry name" value="AI-2E_transport"/>
    <property type="match status" value="1"/>
</dbReference>
<keyword evidence="4" id="KW-1003">Cell membrane</keyword>
<sequence>MNELRTTNKLLLIIVIPLVFYLLKLLSFIFIPLIFSMFIALLFLPIMRWLNKKNVSKPISIFIVILIFIGALKIGGELIQLTSKEILSADNSFFQKAETKLEALLIGMEDYLGIPYSKEENIINNFIPKESMMKNFGTTLDFIGNTVTMILMTVFFVVLWLAESINVQKLMNNTILKQKHTSVKTFVKVEKDLIKFIKVKFLVSLFTGIGIGLACVFFDVSFPIFWGLFAFAINFVQMVGSIISVVLLALFAFVELEPTSTLLFFVLSITGVQVLFGSILEPIFMGKSFSINIITVLVMLMLWGYIWGVPGLIMAIPITVFIKIILEQFPQTKIIASLISGNQPLKNNPPKKGSWL</sequence>
<name>A0A1M5H229_9FLAO</name>
<evidence type="ECO:0000256" key="1">
    <source>
        <dbReference type="ARBA" id="ARBA00004651"/>
    </source>
</evidence>
<feature type="transmembrane region" description="Helical" evidence="8">
    <location>
        <begin position="59"/>
        <end position="79"/>
    </location>
</feature>
<gene>
    <name evidence="9" type="ORF">SAMN03080594_112126</name>
</gene>
<dbReference type="OrthoDB" id="9793390at2"/>
<dbReference type="InterPro" id="IPR002549">
    <property type="entry name" value="AI-2E-like"/>
</dbReference>
<keyword evidence="5 8" id="KW-0812">Transmembrane</keyword>
<organism evidence="9 10">
    <name type="scientific">Arenibacter palladensis</name>
    <dbReference type="NCBI Taxonomy" id="237373"/>
    <lineage>
        <taxon>Bacteria</taxon>
        <taxon>Pseudomonadati</taxon>
        <taxon>Bacteroidota</taxon>
        <taxon>Flavobacteriia</taxon>
        <taxon>Flavobacteriales</taxon>
        <taxon>Flavobacteriaceae</taxon>
        <taxon>Arenibacter</taxon>
    </lineage>
</organism>
<dbReference type="Proteomes" id="UP000184406">
    <property type="component" value="Unassembled WGS sequence"/>
</dbReference>
<evidence type="ECO:0000256" key="3">
    <source>
        <dbReference type="ARBA" id="ARBA00022448"/>
    </source>
</evidence>
<keyword evidence="3" id="KW-0813">Transport</keyword>
<feature type="transmembrane region" description="Helical" evidence="8">
    <location>
        <begin position="142"/>
        <end position="162"/>
    </location>
</feature>
<feature type="transmembrane region" description="Helical" evidence="8">
    <location>
        <begin position="300"/>
        <end position="326"/>
    </location>
</feature>
<comment type="subcellular location">
    <subcellularLocation>
        <location evidence="1">Cell membrane</location>
        <topology evidence="1">Multi-pass membrane protein</topology>
    </subcellularLocation>
</comment>
<reference evidence="10" key="1">
    <citation type="submission" date="2016-11" db="EMBL/GenBank/DDBJ databases">
        <authorList>
            <person name="Varghese N."/>
            <person name="Submissions S."/>
        </authorList>
    </citation>
    <scope>NUCLEOTIDE SEQUENCE [LARGE SCALE GENOMIC DNA]</scope>
    <source>
        <strain evidence="10">DSM 17539</strain>
    </source>
</reference>
<dbReference type="EMBL" id="FQUX01000012">
    <property type="protein sequence ID" value="SHG10037.1"/>
    <property type="molecule type" value="Genomic_DNA"/>
</dbReference>
<dbReference type="PANTHER" id="PTHR21716:SF53">
    <property type="entry name" value="PERMEASE PERM-RELATED"/>
    <property type="match status" value="1"/>
</dbReference>
<protein>
    <submittedName>
        <fullName evidence="9">Predicted PurR-regulated permease PerM</fullName>
    </submittedName>
</protein>
<feature type="transmembrane region" description="Helical" evidence="8">
    <location>
        <begin position="228"/>
        <end position="254"/>
    </location>
</feature>
<dbReference type="AlphaFoldDB" id="A0A1M5H229"/>
<evidence type="ECO:0000313" key="9">
    <source>
        <dbReference type="EMBL" id="SHG10037.1"/>
    </source>
</evidence>
<evidence type="ECO:0000256" key="6">
    <source>
        <dbReference type="ARBA" id="ARBA00022989"/>
    </source>
</evidence>
<evidence type="ECO:0000256" key="7">
    <source>
        <dbReference type="ARBA" id="ARBA00023136"/>
    </source>
</evidence>
<keyword evidence="7 8" id="KW-0472">Membrane</keyword>
<feature type="transmembrane region" description="Helical" evidence="8">
    <location>
        <begin position="261"/>
        <end position="280"/>
    </location>
</feature>
<dbReference type="RefSeq" id="WP_072865508.1">
    <property type="nucleotide sequence ID" value="NZ_FQUX01000012.1"/>
</dbReference>
<evidence type="ECO:0000256" key="2">
    <source>
        <dbReference type="ARBA" id="ARBA00009773"/>
    </source>
</evidence>
<evidence type="ECO:0000256" key="5">
    <source>
        <dbReference type="ARBA" id="ARBA00022692"/>
    </source>
</evidence>
<evidence type="ECO:0000256" key="8">
    <source>
        <dbReference type="SAM" id="Phobius"/>
    </source>
</evidence>
<accession>A0A1M5H229</accession>
<feature type="transmembrane region" description="Helical" evidence="8">
    <location>
        <begin position="201"/>
        <end position="222"/>
    </location>
</feature>
<comment type="similarity">
    <text evidence="2">Belongs to the autoinducer-2 exporter (AI-2E) (TC 2.A.86) family.</text>
</comment>
<keyword evidence="6 8" id="KW-1133">Transmembrane helix</keyword>
<proteinExistence type="inferred from homology"/>
<dbReference type="GO" id="GO:0005886">
    <property type="term" value="C:plasma membrane"/>
    <property type="evidence" value="ECO:0007669"/>
    <property type="project" value="UniProtKB-SubCell"/>
</dbReference>
<evidence type="ECO:0000313" key="10">
    <source>
        <dbReference type="Proteomes" id="UP000184406"/>
    </source>
</evidence>